<dbReference type="GO" id="GO:0071277">
    <property type="term" value="P:cellular response to calcium ion"/>
    <property type="evidence" value="ECO:0007669"/>
    <property type="project" value="TreeGrafter"/>
</dbReference>
<evidence type="ECO:0000259" key="4">
    <source>
        <dbReference type="PROSITE" id="PS50234"/>
    </source>
</evidence>
<dbReference type="CDD" id="cd04048">
    <property type="entry name" value="C2A_Copine"/>
    <property type="match status" value="1"/>
</dbReference>
<dbReference type="GeneTree" id="ENSGT00940000160442"/>
<dbReference type="InterPro" id="IPR010734">
    <property type="entry name" value="Copine_C"/>
</dbReference>
<dbReference type="CDD" id="cd04047">
    <property type="entry name" value="C2B_Copine"/>
    <property type="match status" value="1"/>
</dbReference>
<dbReference type="PANTHER" id="PTHR10857">
    <property type="entry name" value="COPINE"/>
    <property type="match status" value="1"/>
</dbReference>
<sequence length="610" mass="68455">MNDVQEATSPATSLSGPATCVSKVELRVSCKALLDRDTLNKSDPCVILMVQTNGQWTELDRTEVIKSNLHPVFAKVFSLDYYFEEVQKLRFEVYDIHGTHSIGTRDDDFLGGVECTLGQVSRCNCLTNPFYCAVFVEIEHSQWIIITGVDDSDPCTLLFTAKGSRPTLCLSCYFQIVAQKKMVKPLLLKYGKYAGKSTITVHAEEISGNNGYVELSFCAKKLDDKDLFSKSDPFLEIYRINDDETEQLVHRTEVIKNNLNPVWEPFKVSLISLCSCDEERKLKCLVWDYDSRGKHDFIGEFYATFREMQKISSGNKVTWDCVNPKYKQKKRNYKNSGVVILSDLKLHRVYSFLDYIMGGCQIHFTVAIDFTASNGDPRNSCSLHYINPYQPNEYLKALIAVGEICQDYDSDKRFSALGFGARIPPNYEVSHDFAINFNPEDDECEEIQGVVEAYQNCLPKIQLYGPTNVSPIINRIAKLAAGDGNIKDASRYHILLILTDGVVTDMADTREAIVRASYQPLSIIIVGVGNADFTDMQILDGDDGVLRSPKGEPVLRDIVQFVPFRDFKTASPAALAKCVLAEVPKQVVEYYSHKAICPIVDPALFPGCAN</sequence>
<dbReference type="InterPro" id="IPR000008">
    <property type="entry name" value="C2_dom"/>
</dbReference>
<reference evidence="5" key="2">
    <citation type="submission" date="2025-09" db="UniProtKB">
        <authorList>
            <consortium name="Ensembl"/>
        </authorList>
    </citation>
    <scope>IDENTIFICATION</scope>
</reference>
<dbReference type="GO" id="GO:0005886">
    <property type="term" value="C:plasma membrane"/>
    <property type="evidence" value="ECO:0007669"/>
    <property type="project" value="TreeGrafter"/>
</dbReference>
<dbReference type="SUPFAM" id="SSF49562">
    <property type="entry name" value="C2 domain (Calcium/lipid-binding domain, CaLB)"/>
    <property type="match status" value="2"/>
</dbReference>
<reference evidence="5" key="1">
    <citation type="submission" date="2025-08" db="UniProtKB">
        <authorList>
            <consortium name="Ensembl"/>
        </authorList>
    </citation>
    <scope>IDENTIFICATION</scope>
</reference>
<dbReference type="CDD" id="cd01459">
    <property type="entry name" value="vWA_copine_like"/>
    <property type="match status" value="1"/>
</dbReference>
<dbReference type="PROSITE" id="PS50234">
    <property type="entry name" value="VWFA"/>
    <property type="match status" value="1"/>
</dbReference>
<dbReference type="FunFam" id="2.60.40.150:FF:000132">
    <property type="entry name" value="Copine 7"/>
    <property type="match status" value="1"/>
</dbReference>
<proteinExistence type="inferred from homology"/>
<feature type="domain" description="C2" evidence="3">
    <location>
        <begin position="193"/>
        <end position="320"/>
    </location>
</feature>
<dbReference type="InterPro" id="IPR036465">
    <property type="entry name" value="vWFA_dom_sf"/>
</dbReference>
<dbReference type="SMART" id="SM00327">
    <property type="entry name" value="VWA"/>
    <property type="match status" value="1"/>
</dbReference>
<dbReference type="FunFam" id="2.60.40.150:FF:000163">
    <property type="entry name" value="Copine 7"/>
    <property type="match status" value="1"/>
</dbReference>
<dbReference type="Proteomes" id="UP000694389">
    <property type="component" value="Unassembled WGS sequence"/>
</dbReference>
<dbReference type="InterPro" id="IPR002035">
    <property type="entry name" value="VWF_A"/>
</dbReference>
<feature type="domain" description="VWFA" evidence="4">
    <location>
        <begin position="363"/>
        <end position="583"/>
    </location>
</feature>
<name>A0A8C4HSJ5_DICLA</name>
<dbReference type="InterPro" id="IPR037768">
    <property type="entry name" value="C2B_Copine"/>
</dbReference>
<dbReference type="AlphaFoldDB" id="A0A8C4HSJ5"/>
<dbReference type="PROSITE" id="PS50004">
    <property type="entry name" value="C2"/>
    <property type="match status" value="2"/>
</dbReference>
<evidence type="ECO:0000256" key="1">
    <source>
        <dbReference type="ARBA" id="ARBA00009048"/>
    </source>
</evidence>
<dbReference type="InterPro" id="IPR045052">
    <property type="entry name" value="Copine"/>
</dbReference>
<dbReference type="InterPro" id="IPR035892">
    <property type="entry name" value="C2_domain_sf"/>
</dbReference>
<dbReference type="PANTHER" id="PTHR10857:SF6">
    <property type="entry name" value="COPINE-7"/>
    <property type="match status" value="1"/>
</dbReference>
<keyword evidence="6" id="KW-1185">Reference proteome</keyword>
<accession>A0A8C4HSJ5</accession>
<dbReference type="SMART" id="SM00239">
    <property type="entry name" value="C2"/>
    <property type="match status" value="2"/>
</dbReference>
<evidence type="ECO:0000259" key="3">
    <source>
        <dbReference type="PROSITE" id="PS50004"/>
    </source>
</evidence>
<dbReference type="Pfam" id="PF07002">
    <property type="entry name" value="Copine"/>
    <property type="match status" value="1"/>
</dbReference>
<protein>
    <submittedName>
        <fullName evidence="5">Copine VII</fullName>
    </submittedName>
</protein>
<evidence type="ECO:0000313" key="5">
    <source>
        <dbReference type="Ensembl" id="ENSDLAP00005046426.1"/>
    </source>
</evidence>
<gene>
    <name evidence="5" type="primary">cpne7</name>
</gene>
<dbReference type="Ensembl" id="ENSDLAT00005049532.2">
    <property type="protein sequence ID" value="ENSDLAP00005046426.1"/>
    <property type="gene ID" value="ENSDLAG00005020272.2"/>
</dbReference>
<dbReference type="Pfam" id="PF00168">
    <property type="entry name" value="C2"/>
    <property type="match status" value="2"/>
</dbReference>
<dbReference type="SUPFAM" id="SSF53300">
    <property type="entry name" value="vWA-like"/>
    <property type="match status" value="1"/>
</dbReference>
<evidence type="ECO:0000313" key="6">
    <source>
        <dbReference type="Proteomes" id="UP000694389"/>
    </source>
</evidence>
<dbReference type="Gene3D" id="3.40.50.410">
    <property type="entry name" value="von Willebrand factor, type A domain"/>
    <property type="match status" value="1"/>
</dbReference>
<keyword evidence="2" id="KW-0677">Repeat</keyword>
<dbReference type="Gene3D" id="2.60.40.150">
    <property type="entry name" value="C2 domain"/>
    <property type="match status" value="2"/>
</dbReference>
<dbReference type="GO" id="GO:0005544">
    <property type="term" value="F:calcium-dependent phospholipid binding"/>
    <property type="evidence" value="ECO:0007669"/>
    <property type="project" value="InterPro"/>
</dbReference>
<evidence type="ECO:0000256" key="2">
    <source>
        <dbReference type="ARBA" id="ARBA00022737"/>
    </source>
</evidence>
<organism evidence="5 6">
    <name type="scientific">Dicentrarchus labrax</name>
    <name type="common">European seabass</name>
    <name type="synonym">Morone labrax</name>
    <dbReference type="NCBI Taxonomy" id="13489"/>
    <lineage>
        <taxon>Eukaryota</taxon>
        <taxon>Metazoa</taxon>
        <taxon>Chordata</taxon>
        <taxon>Craniata</taxon>
        <taxon>Vertebrata</taxon>
        <taxon>Euteleostomi</taxon>
        <taxon>Actinopterygii</taxon>
        <taxon>Neopterygii</taxon>
        <taxon>Teleostei</taxon>
        <taxon>Neoteleostei</taxon>
        <taxon>Acanthomorphata</taxon>
        <taxon>Eupercaria</taxon>
        <taxon>Moronidae</taxon>
        <taxon>Dicentrarchus</taxon>
    </lineage>
</organism>
<comment type="similarity">
    <text evidence="1">Belongs to the copine family.</text>
</comment>
<feature type="domain" description="C2" evidence="3">
    <location>
        <begin position="1"/>
        <end position="130"/>
    </location>
</feature>